<dbReference type="InterPro" id="IPR044946">
    <property type="entry name" value="Restrct_endonuc_typeI_TRD_sf"/>
</dbReference>
<feature type="domain" description="Type I restriction modification DNA specificity" evidence="4">
    <location>
        <begin position="304"/>
        <end position="416"/>
    </location>
</feature>
<proteinExistence type="inferred from homology"/>
<dbReference type="RefSeq" id="WP_316967469.1">
    <property type="nucleotide sequence ID" value="NZ_JARFPK010000060.1"/>
</dbReference>
<name>A0ABT5XAP2_9EURY</name>
<keyword evidence="6" id="KW-1185">Reference proteome</keyword>
<dbReference type="Pfam" id="PF01420">
    <property type="entry name" value="Methylase_S"/>
    <property type="match status" value="1"/>
</dbReference>
<evidence type="ECO:0000256" key="2">
    <source>
        <dbReference type="ARBA" id="ARBA00022747"/>
    </source>
</evidence>
<keyword evidence="2" id="KW-0680">Restriction system</keyword>
<keyword evidence="5" id="KW-0378">Hydrolase</keyword>
<evidence type="ECO:0000259" key="4">
    <source>
        <dbReference type="Pfam" id="PF01420"/>
    </source>
</evidence>
<protein>
    <submittedName>
        <fullName evidence="5">Restriction endonuclease subunit S</fullName>
        <ecNumber evidence="5">3.1.21.-</ecNumber>
    </submittedName>
</protein>
<organism evidence="5 6">
    <name type="scientific">Candidatus Methanocrinis natronophilus</name>
    <dbReference type="NCBI Taxonomy" id="3033396"/>
    <lineage>
        <taxon>Archaea</taxon>
        <taxon>Methanobacteriati</taxon>
        <taxon>Methanobacteriota</taxon>
        <taxon>Stenosarchaea group</taxon>
        <taxon>Methanomicrobia</taxon>
        <taxon>Methanotrichales</taxon>
        <taxon>Methanotrichaceae</taxon>
        <taxon>Methanocrinis</taxon>
    </lineage>
</organism>
<dbReference type="PANTHER" id="PTHR43140">
    <property type="entry name" value="TYPE-1 RESTRICTION ENZYME ECOKI SPECIFICITY PROTEIN"/>
    <property type="match status" value="1"/>
</dbReference>
<dbReference type="InterPro" id="IPR000055">
    <property type="entry name" value="Restrct_endonuc_typeI_TRD"/>
</dbReference>
<dbReference type="EMBL" id="JARFPK010000060">
    <property type="protein sequence ID" value="MDF0591743.1"/>
    <property type="molecule type" value="Genomic_DNA"/>
</dbReference>
<dbReference type="InterPro" id="IPR051212">
    <property type="entry name" value="Type-I_RE_S_subunit"/>
</dbReference>
<dbReference type="Proteomes" id="UP001220010">
    <property type="component" value="Unassembled WGS sequence"/>
</dbReference>
<dbReference type="EC" id="3.1.21.-" evidence="5"/>
<evidence type="ECO:0000313" key="6">
    <source>
        <dbReference type="Proteomes" id="UP001220010"/>
    </source>
</evidence>
<dbReference type="Gene3D" id="3.90.220.20">
    <property type="entry name" value="DNA methylase specificity domains"/>
    <property type="match status" value="2"/>
</dbReference>
<accession>A0ABT5XAP2</accession>
<keyword evidence="5" id="KW-0540">Nuclease</keyword>
<reference evidence="5 6" key="1">
    <citation type="submission" date="2023-03" db="EMBL/GenBank/DDBJ databases">
        <title>WGS of Methanotrichaceae archaeon Mx.</title>
        <authorList>
            <person name="Sorokin D.Y."/>
            <person name="Merkel A.Y."/>
        </authorList>
    </citation>
    <scope>NUCLEOTIDE SEQUENCE [LARGE SCALE GENOMIC DNA]</scope>
    <source>
        <strain evidence="5 6">Mx</strain>
    </source>
</reference>
<dbReference type="SUPFAM" id="SSF116734">
    <property type="entry name" value="DNA methylase specificity domain"/>
    <property type="match status" value="2"/>
</dbReference>
<evidence type="ECO:0000256" key="3">
    <source>
        <dbReference type="ARBA" id="ARBA00023125"/>
    </source>
</evidence>
<sequence>MTSQAAQSKWRPYPQYKDSGVEWLGEIPAGWRTRRNGTLFMERDERGYPDLPLLNVSLHTGVDIREFSSNKIEQMAEDKSTYKRAKNGDVVFNKMRMWQGAVGVAPTDGLVSPDYTVAMPNKKVYSRYYGYLFRTSLYMTETNRFSHGIVPDRNRLYWDQFKQMGSIYPPLDEQFGVVSWLDRETAKIDALIEKKRRLIGLLEEKRAAIISHAVTKGLDPDAPMKDSGVEWLGEIPARWNLLQLRRVINKFVDYRGSTPEKVPNGIPLITAKNIKMNKIDFELSQEFIREEDYNSWMVRGLPEIGDVLVTTEAPLGESAQIVDPNIALAQRIILLKADKVRITNDYLKYHFASSSGKSELWSRATGSTALGIKASRFKETLLTVPPIKEQQMITELLDRETLRNYKLVSKINEQINKLQEYRTAMISAAVTGKIDVREVVKEGGIV</sequence>
<evidence type="ECO:0000256" key="1">
    <source>
        <dbReference type="ARBA" id="ARBA00010923"/>
    </source>
</evidence>
<keyword evidence="3" id="KW-0238">DNA-binding</keyword>
<comment type="similarity">
    <text evidence="1">Belongs to the type-I restriction system S methylase family.</text>
</comment>
<dbReference type="PANTHER" id="PTHR43140:SF1">
    <property type="entry name" value="TYPE I RESTRICTION ENZYME ECOKI SPECIFICITY SUBUNIT"/>
    <property type="match status" value="1"/>
</dbReference>
<evidence type="ECO:0000313" key="5">
    <source>
        <dbReference type="EMBL" id="MDF0591743.1"/>
    </source>
</evidence>
<dbReference type="GO" id="GO:0004519">
    <property type="term" value="F:endonuclease activity"/>
    <property type="evidence" value="ECO:0007669"/>
    <property type="project" value="UniProtKB-KW"/>
</dbReference>
<gene>
    <name evidence="5" type="ORF">P0O15_11295</name>
</gene>
<keyword evidence="5" id="KW-0255">Endonuclease</keyword>
<dbReference type="GO" id="GO:0016787">
    <property type="term" value="F:hydrolase activity"/>
    <property type="evidence" value="ECO:0007669"/>
    <property type="project" value="UniProtKB-KW"/>
</dbReference>
<dbReference type="Gene3D" id="1.10.287.1120">
    <property type="entry name" value="Bipartite methylase S protein"/>
    <property type="match status" value="1"/>
</dbReference>
<comment type="caution">
    <text evidence="5">The sequence shown here is derived from an EMBL/GenBank/DDBJ whole genome shotgun (WGS) entry which is preliminary data.</text>
</comment>